<dbReference type="Proteomes" id="UP000519439">
    <property type="component" value="Unassembled WGS sequence"/>
</dbReference>
<dbReference type="Gene3D" id="3.20.20.450">
    <property type="entry name" value="EAL domain"/>
    <property type="match status" value="1"/>
</dbReference>
<accession>A0A7W6N6M3</accession>
<dbReference type="PROSITE" id="PS50887">
    <property type="entry name" value="GGDEF"/>
    <property type="match status" value="1"/>
</dbReference>
<dbReference type="InterPro" id="IPR001633">
    <property type="entry name" value="EAL_dom"/>
</dbReference>
<dbReference type="InterPro" id="IPR043128">
    <property type="entry name" value="Rev_trsase/Diguanyl_cyclase"/>
</dbReference>
<dbReference type="SMART" id="SM00267">
    <property type="entry name" value="GGDEF"/>
    <property type="match status" value="1"/>
</dbReference>
<name>A0A7W6N6M3_9HYPH</name>
<evidence type="ECO:0000259" key="2">
    <source>
        <dbReference type="PROSITE" id="PS50883"/>
    </source>
</evidence>
<reference evidence="4 5" key="1">
    <citation type="submission" date="2020-08" db="EMBL/GenBank/DDBJ databases">
        <title>Genomic Encyclopedia of Type Strains, Phase IV (KMG-IV): sequencing the most valuable type-strain genomes for metagenomic binning, comparative biology and taxonomic classification.</title>
        <authorList>
            <person name="Goeker M."/>
        </authorList>
    </citation>
    <scope>NUCLEOTIDE SEQUENCE [LARGE SCALE GENOMIC DNA]</scope>
    <source>
        <strain evidence="4 5">DSM 15743</strain>
    </source>
</reference>
<dbReference type="InterPro" id="IPR052155">
    <property type="entry name" value="Biofilm_reg_signaling"/>
</dbReference>
<proteinExistence type="predicted"/>
<sequence>MSLRTFKTVIAIVIGGFLIAGIYITVLVVQRQGALQQISAYYPAWEAGQAASEFIRLEHRLAEFHHPESGVDKDEIDLRFDILYARAKTLNEGRFQDLLDRDPEHSATLREFQDALREVQPLIAAIDSDPTAARKALDILRPHEGKLAQLASAAHNHGAALVQKDQQELVRLHWVFSGIAVVLIVIGLALIFLLDRHNRLLGRAHQELHVLAHQDALTGLPNRVVLRDQLDQALASLRPRGPTVAVSYLDLDLDHFKDVNDSFGHETGDELLKAVADRLRDCISEQEGQVRNLISRFGGDEFAILQTGIQRPEQSAALASRIVEALRAPFSIDGQELFIGTSIGIALAQANVTSSQILKHADMALYYAKADGRGTFRFFEQAMDEQLQARRALEVDLRKAVTNGEFELFYQPQINLRDDEIAGFETLLRWHHPERGIISPSEFIPVAEDTGLLSSLGEWIIEQACREAATWPRDMHVAVNLSPVQFRSRGLVQTVSRALALSGLAPQRLELEITESVLLQDNEMTVSTLHQLRRLGVRIAMDDFGTGYSSLSYLRSFPFDKIKIDQSFVREMSQRADCLAIVQSVASLGASLGMPTVAEGIETEEQLRQIEAAGCTDAQGYYFGRPRPARELVYTLAALKNGVKVA</sequence>
<dbReference type="SMART" id="SM00052">
    <property type="entry name" value="EAL"/>
    <property type="match status" value="1"/>
</dbReference>
<dbReference type="InterPro" id="IPR035919">
    <property type="entry name" value="EAL_sf"/>
</dbReference>
<dbReference type="NCBIfam" id="TIGR00254">
    <property type="entry name" value="GGDEF"/>
    <property type="match status" value="1"/>
</dbReference>
<gene>
    <name evidence="4" type="ORF">GGR34_000376</name>
</gene>
<evidence type="ECO:0000259" key="3">
    <source>
        <dbReference type="PROSITE" id="PS50887"/>
    </source>
</evidence>
<evidence type="ECO:0000313" key="4">
    <source>
        <dbReference type="EMBL" id="MBB4038747.1"/>
    </source>
</evidence>
<dbReference type="CDD" id="cd01949">
    <property type="entry name" value="GGDEF"/>
    <property type="match status" value="1"/>
</dbReference>
<evidence type="ECO:0000313" key="5">
    <source>
        <dbReference type="Proteomes" id="UP000519439"/>
    </source>
</evidence>
<dbReference type="SUPFAM" id="SSF55073">
    <property type="entry name" value="Nucleotide cyclase"/>
    <property type="match status" value="1"/>
</dbReference>
<keyword evidence="1" id="KW-1133">Transmembrane helix</keyword>
<keyword evidence="1" id="KW-0472">Membrane</keyword>
<dbReference type="CDD" id="cd01948">
    <property type="entry name" value="EAL"/>
    <property type="match status" value="1"/>
</dbReference>
<dbReference type="FunFam" id="3.20.20.450:FF:000001">
    <property type="entry name" value="Cyclic di-GMP phosphodiesterase yahA"/>
    <property type="match status" value="1"/>
</dbReference>
<dbReference type="RefSeq" id="WP_051434946.1">
    <property type="nucleotide sequence ID" value="NZ_JACIDC010000001.1"/>
</dbReference>
<feature type="domain" description="EAL" evidence="2">
    <location>
        <begin position="390"/>
        <end position="640"/>
    </location>
</feature>
<dbReference type="PANTHER" id="PTHR44757">
    <property type="entry name" value="DIGUANYLATE CYCLASE DGCP"/>
    <property type="match status" value="1"/>
</dbReference>
<dbReference type="AlphaFoldDB" id="A0A7W6N6M3"/>
<dbReference type="InterPro" id="IPR000160">
    <property type="entry name" value="GGDEF_dom"/>
</dbReference>
<comment type="caution">
    <text evidence="4">The sequence shown here is derived from an EMBL/GenBank/DDBJ whole genome shotgun (WGS) entry which is preliminary data.</text>
</comment>
<dbReference type="Gene3D" id="3.30.70.270">
    <property type="match status" value="1"/>
</dbReference>
<keyword evidence="5" id="KW-1185">Reference proteome</keyword>
<dbReference type="PANTHER" id="PTHR44757:SF2">
    <property type="entry name" value="BIOFILM ARCHITECTURE MAINTENANCE PROTEIN MBAA"/>
    <property type="match status" value="1"/>
</dbReference>
<dbReference type="InterPro" id="IPR029787">
    <property type="entry name" value="Nucleotide_cyclase"/>
</dbReference>
<protein>
    <submittedName>
        <fullName evidence="4">Diguanylate cyclase (GGDEF)-like protein</fullName>
    </submittedName>
</protein>
<keyword evidence="1" id="KW-0812">Transmembrane</keyword>
<feature type="domain" description="GGDEF" evidence="3">
    <location>
        <begin position="244"/>
        <end position="381"/>
    </location>
</feature>
<dbReference type="Pfam" id="PF00563">
    <property type="entry name" value="EAL"/>
    <property type="match status" value="1"/>
</dbReference>
<dbReference type="Pfam" id="PF00990">
    <property type="entry name" value="GGDEF"/>
    <property type="match status" value="1"/>
</dbReference>
<feature type="transmembrane region" description="Helical" evidence="1">
    <location>
        <begin position="174"/>
        <end position="194"/>
    </location>
</feature>
<feature type="transmembrane region" description="Helical" evidence="1">
    <location>
        <begin position="6"/>
        <end position="29"/>
    </location>
</feature>
<dbReference type="EMBL" id="JACIDC010000001">
    <property type="protein sequence ID" value="MBB4038747.1"/>
    <property type="molecule type" value="Genomic_DNA"/>
</dbReference>
<organism evidence="4 5">
    <name type="scientific">Microvirga flocculans</name>
    <dbReference type="NCBI Taxonomy" id="217168"/>
    <lineage>
        <taxon>Bacteria</taxon>
        <taxon>Pseudomonadati</taxon>
        <taxon>Pseudomonadota</taxon>
        <taxon>Alphaproteobacteria</taxon>
        <taxon>Hyphomicrobiales</taxon>
        <taxon>Methylobacteriaceae</taxon>
        <taxon>Microvirga</taxon>
    </lineage>
</organism>
<evidence type="ECO:0000256" key="1">
    <source>
        <dbReference type="SAM" id="Phobius"/>
    </source>
</evidence>
<dbReference type="PROSITE" id="PS50883">
    <property type="entry name" value="EAL"/>
    <property type="match status" value="1"/>
</dbReference>
<dbReference type="SUPFAM" id="SSF141868">
    <property type="entry name" value="EAL domain-like"/>
    <property type="match status" value="1"/>
</dbReference>